<evidence type="ECO:0000256" key="5">
    <source>
        <dbReference type="ARBA" id="ARBA00022801"/>
    </source>
</evidence>
<accession>A0A0L0N5Z0</accession>
<keyword evidence="4" id="KW-0719">Serine esterase</keyword>
<feature type="domain" description="Phospholipase/carboxylesterase/thioesterase" evidence="10">
    <location>
        <begin position="1"/>
        <end position="93"/>
    </location>
</feature>
<evidence type="ECO:0000256" key="6">
    <source>
        <dbReference type="ARBA" id="ARBA00022832"/>
    </source>
</evidence>
<dbReference type="AlphaFoldDB" id="A0A0L0N5Z0"/>
<dbReference type="InterPro" id="IPR050565">
    <property type="entry name" value="LYPA1-2/EST-like"/>
</dbReference>
<dbReference type="Proteomes" id="UP000036947">
    <property type="component" value="Unassembled WGS sequence"/>
</dbReference>
<dbReference type="GO" id="GO:0006631">
    <property type="term" value="P:fatty acid metabolic process"/>
    <property type="evidence" value="ECO:0007669"/>
    <property type="project" value="UniProtKB-KW"/>
</dbReference>
<evidence type="ECO:0000256" key="2">
    <source>
        <dbReference type="ARBA" id="ARBA00012423"/>
    </source>
</evidence>
<keyword evidence="6" id="KW-0443">Lipid metabolism</keyword>
<dbReference type="PANTHER" id="PTHR10655">
    <property type="entry name" value="LYSOPHOSPHOLIPASE-RELATED"/>
    <property type="match status" value="1"/>
</dbReference>
<evidence type="ECO:0000313" key="12">
    <source>
        <dbReference type="Proteomes" id="UP000036947"/>
    </source>
</evidence>
<evidence type="ECO:0000256" key="7">
    <source>
        <dbReference type="ARBA" id="ARBA00029392"/>
    </source>
</evidence>
<comment type="function">
    <text evidence="7">Hydrolyzes fatty acids from S-acylated cysteine residues in proteins with a strong preference for palmitoylated G-alpha proteins over other acyl substrates. Mediates the deacylation of G-alpha proteins such as GPA1 in vivo, but has weak or no activity toward palmitoylated Ras proteins. Has weak lysophospholipase activity in vitro; however such activity may not exist in vivo.</text>
</comment>
<evidence type="ECO:0000313" key="11">
    <source>
        <dbReference type="EMBL" id="KND89255.1"/>
    </source>
</evidence>
<evidence type="ECO:0000256" key="8">
    <source>
        <dbReference type="ARBA" id="ARBA00031195"/>
    </source>
</evidence>
<dbReference type="GO" id="GO:0052689">
    <property type="term" value="F:carboxylic ester hydrolase activity"/>
    <property type="evidence" value="ECO:0007669"/>
    <property type="project" value="UniProtKB-KW"/>
</dbReference>
<dbReference type="Pfam" id="PF02230">
    <property type="entry name" value="Abhydrolase_2"/>
    <property type="match status" value="1"/>
</dbReference>
<gene>
    <name evidence="11" type="ORF">TOPH_06171</name>
</gene>
<dbReference type="STRING" id="1163406.A0A0L0N5Z0"/>
<dbReference type="InterPro" id="IPR003140">
    <property type="entry name" value="PLipase/COase/thioEstase"/>
</dbReference>
<dbReference type="GO" id="GO:0008474">
    <property type="term" value="F:palmitoyl-(protein) hydrolase activity"/>
    <property type="evidence" value="ECO:0007669"/>
    <property type="project" value="UniProtKB-EC"/>
</dbReference>
<keyword evidence="5" id="KW-0378">Hydrolase</keyword>
<comment type="catalytic activity">
    <reaction evidence="9">
        <text>S-hexadecanoyl-L-cysteinyl-[protein] + H2O = L-cysteinyl-[protein] + hexadecanoate + H(+)</text>
        <dbReference type="Rhea" id="RHEA:19233"/>
        <dbReference type="Rhea" id="RHEA-COMP:10131"/>
        <dbReference type="Rhea" id="RHEA-COMP:11032"/>
        <dbReference type="ChEBI" id="CHEBI:7896"/>
        <dbReference type="ChEBI" id="CHEBI:15377"/>
        <dbReference type="ChEBI" id="CHEBI:15378"/>
        <dbReference type="ChEBI" id="CHEBI:29950"/>
        <dbReference type="ChEBI" id="CHEBI:74151"/>
        <dbReference type="EC" id="3.1.2.22"/>
    </reaction>
</comment>
<sequence>MWFDIVCLQDPSHRKELQLQGMAESARDLLDLIRQELETSKISPENIVLGGLSQGCAMSLSVLLCLDRPIGGFIGMSGYLPFREDIDEAMAELSDDEDNPFSHSDDIHDKLDPATKASVFERDLLGLPPVDDLDGEKTAQSTPIFVGHGGADEKVPCSLGEAMARTMQTAGYTLRWKYYQGHGHWYKIPDEIDDIVEFLRCDVGWQVEDTEAA</sequence>
<reference evidence="11 12" key="1">
    <citation type="journal article" date="2015" name="BMC Genomics">
        <title>The genome of the truffle-parasite Tolypocladium ophioglossoides and the evolution of antifungal peptaibiotics.</title>
        <authorList>
            <person name="Quandt C.A."/>
            <person name="Bushley K.E."/>
            <person name="Spatafora J.W."/>
        </authorList>
    </citation>
    <scope>NUCLEOTIDE SEQUENCE [LARGE SCALE GENOMIC DNA]</scope>
    <source>
        <strain evidence="11 12">CBS 100239</strain>
    </source>
</reference>
<comment type="caution">
    <text evidence="11">The sequence shown here is derived from an EMBL/GenBank/DDBJ whole genome shotgun (WGS) entry which is preliminary data.</text>
</comment>
<dbReference type="PANTHER" id="PTHR10655:SF17">
    <property type="entry name" value="LYSOPHOSPHOLIPASE-LIKE PROTEIN 1"/>
    <property type="match status" value="1"/>
</dbReference>
<keyword evidence="6" id="KW-0276">Fatty acid metabolism</keyword>
<dbReference type="EC" id="3.1.2.22" evidence="2"/>
<evidence type="ECO:0000259" key="10">
    <source>
        <dbReference type="Pfam" id="PF02230"/>
    </source>
</evidence>
<evidence type="ECO:0000256" key="1">
    <source>
        <dbReference type="ARBA" id="ARBA00006499"/>
    </source>
</evidence>
<evidence type="ECO:0000256" key="4">
    <source>
        <dbReference type="ARBA" id="ARBA00022487"/>
    </source>
</evidence>
<dbReference type="GO" id="GO:0005737">
    <property type="term" value="C:cytoplasm"/>
    <property type="evidence" value="ECO:0007669"/>
    <property type="project" value="TreeGrafter"/>
</dbReference>
<organism evidence="11 12">
    <name type="scientific">Tolypocladium ophioglossoides (strain CBS 100239)</name>
    <name type="common">Snaketongue truffleclub</name>
    <name type="synonym">Elaphocordyceps ophioglossoides</name>
    <dbReference type="NCBI Taxonomy" id="1163406"/>
    <lineage>
        <taxon>Eukaryota</taxon>
        <taxon>Fungi</taxon>
        <taxon>Dikarya</taxon>
        <taxon>Ascomycota</taxon>
        <taxon>Pezizomycotina</taxon>
        <taxon>Sordariomycetes</taxon>
        <taxon>Hypocreomycetidae</taxon>
        <taxon>Hypocreales</taxon>
        <taxon>Ophiocordycipitaceae</taxon>
        <taxon>Tolypocladium</taxon>
    </lineage>
</organism>
<dbReference type="InterPro" id="IPR029058">
    <property type="entry name" value="AB_hydrolase_fold"/>
</dbReference>
<evidence type="ECO:0000256" key="3">
    <source>
        <dbReference type="ARBA" id="ARBA00014923"/>
    </source>
</evidence>
<dbReference type="OrthoDB" id="2418081at2759"/>
<comment type="similarity">
    <text evidence="1">Belongs to the AB hydrolase superfamily. AB hydrolase 2 family.</text>
</comment>
<evidence type="ECO:0000256" key="9">
    <source>
        <dbReference type="ARBA" id="ARBA00047337"/>
    </source>
</evidence>
<protein>
    <recommendedName>
        <fullName evidence="3">Acyl-protein thioesterase 1</fullName>
        <ecNumber evidence="2">3.1.2.22</ecNumber>
    </recommendedName>
    <alternativeName>
        <fullName evidence="8">Palmitoyl-protein hydrolase</fullName>
    </alternativeName>
</protein>
<proteinExistence type="inferred from homology"/>
<keyword evidence="12" id="KW-1185">Reference proteome</keyword>
<dbReference type="EMBL" id="LFRF01000020">
    <property type="protein sequence ID" value="KND89255.1"/>
    <property type="molecule type" value="Genomic_DNA"/>
</dbReference>
<name>A0A0L0N5Z0_TOLOC</name>
<dbReference type="SUPFAM" id="SSF53474">
    <property type="entry name" value="alpha/beta-Hydrolases"/>
    <property type="match status" value="1"/>
</dbReference>
<dbReference type="Gene3D" id="3.40.50.1820">
    <property type="entry name" value="alpha/beta hydrolase"/>
    <property type="match status" value="1"/>
</dbReference>